<organism evidence="2 3">
    <name type="scientific">Riccia fluitans</name>
    <dbReference type="NCBI Taxonomy" id="41844"/>
    <lineage>
        <taxon>Eukaryota</taxon>
        <taxon>Viridiplantae</taxon>
        <taxon>Streptophyta</taxon>
        <taxon>Embryophyta</taxon>
        <taxon>Marchantiophyta</taxon>
        <taxon>Marchantiopsida</taxon>
        <taxon>Marchantiidae</taxon>
        <taxon>Marchantiales</taxon>
        <taxon>Ricciaceae</taxon>
        <taxon>Riccia</taxon>
    </lineage>
</organism>
<evidence type="ECO:0000256" key="1">
    <source>
        <dbReference type="SAM" id="MobiDB-lite"/>
    </source>
</evidence>
<sequence length="97" mass="10613">MYDTNSCLPTTAAQVLGDNFRGPQGILLKRKPPFYLLHLIPWQRIVNDIVKGSAGYVTVCRASDRPQAPPEEVSSETDNDSLCPQPLCANPDAGEDQ</sequence>
<dbReference type="Proteomes" id="UP001605036">
    <property type="component" value="Unassembled WGS sequence"/>
</dbReference>
<dbReference type="EMBL" id="JBHFFA010000006">
    <property type="protein sequence ID" value="KAL2620361.1"/>
    <property type="molecule type" value="Genomic_DNA"/>
</dbReference>
<evidence type="ECO:0000313" key="2">
    <source>
        <dbReference type="EMBL" id="KAL2620361.1"/>
    </source>
</evidence>
<protein>
    <submittedName>
        <fullName evidence="2">Uncharacterized protein</fullName>
    </submittedName>
</protein>
<proteinExistence type="predicted"/>
<feature type="region of interest" description="Disordered" evidence="1">
    <location>
        <begin position="63"/>
        <end position="97"/>
    </location>
</feature>
<keyword evidence="3" id="KW-1185">Reference proteome</keyword>
<gene>
    <name evidence="2" type="ORF">R1flu_000566</name>
</gene>
<accession>A0ABD1Y0T3</accession>
<comment type="caution">
    <text evidence="2">The sequence shown here is derived from an EMBL/GenBank/DDBJ whole genome shotgun (WGS) entry which is preliminary data.</text>
</comment>
<name>A0ABD1Y0T3_9MARC</name>
<evidence type="ECO:0000313" key="3">
    <source>
        <dbReference type="Proteomes" id="UP001605036"/>
    </source>
</evidence>
<dbReference type="AlphaFoldDB" id="A0ABD1Y0T3"/>
<reference evidence="2 3" key="1">
    <citation type="submission" date="2024-09" db="EMBL/GenBank/DDBJ databases">
        <title>Chromosome-scale assembly of Riccia fluitans.</title>
        <authorList>
            <person name="Paukszto L."/>
            <person name="Sawicki J."/>
            <person name="Karawczyk K."/>
            <person name="Piernik-Szablinska J."/>
            <person name="Szczecinska M."/>
            <person name="Mazdziarz M."/>
        </authorList>
    </citation>
    <scope>NUCLEOTIDE SEQUENCE [LARGE SCALE GENOMIC DNA]</scope>
    <source>
        <strain evidence="2">Rf_01</strain>
        <tissue evidence="2">Aerial parts of the thallus</tissue>
    </source>
</reference>